<organism evidence="1 2">
    <name type="scientific">Deinococcus arboris</name>
    <dbReference type="NCBI Taxonomy" id="2682977"/>
    <lineage>
        <taxon>Bacteria</taxon>
        <taxon>Thermotogati</taxon>
        <taxon>Deinococcota</taxon>
        <taxon>Deinococci</taxon>
        <taxon>Deinococcales</taxon>
        <taxon>Deinococcaceae</taxon>
        <taxon>Deinococcus</taxon>
    </lineage>
</organism>
<dbReference type="InterPro" id="IPR034660">
    <property type="entry name" value="DinB/YfiT-like"/>
</dbReference>
<evidence type="ECO:0000313" key="1">
    <source>
        <dbReference type="EMBL" id="MVN87402.1"/>
    </source>
</evidence>
<proteinExistence type="predicted"/>
<dbReference type="InterPro" id="IPR007061">
    <property type="entry name" value="MST-like"/>
</dbReference>
<dbReference type="RefSeq" id="WP_157459454.1">
    <property type="nucleotide sequence ID" value="NZ_WQLB01000014.1"/>
</dbReference>
<accession>A0A7C9M2B1</accession>
<name>A0A7C9M2B1_9DEIO</name>
<dbReference type="Gene3D" id="1.20.120.450">
    <property type="entry name" value="dinb family like domain"/>
    <property type="match status" value="1"/>
</dbReference>
<reference evidence="1 2" key="1">
    <citation type="submission" date="2019-12" db="EMBL/GenBank/DDBJ databases">
        <title>Deinococcus sp. HMF7620 Genome sequencing and assembly.</title>
        <authorList>
            <person name="Kang H."/>
            <person name="Kim H."/>
            <person name="Joh K."/>
        </authorList>
    </citation>
    <scope>NUCLEOTIDE SEQUENCE [LARGE SCALE GENOMIC DNA]</scope>
    <source>
        <strain evidence="1 2">HMF7620</strain>
    </source>
</reference>
<evidence type="ECO:0000313" key="2">
    <source>
        <dbReference type="Proteomes" id="UP000483286"/>
    </source>
</evidence>
<dbReference type="SUPFAM" id="SSF109854">
    <property type="entry name" value="DinB/YfiT-like putative metalloenzymes"/>
    <property type="match status" value="1"/>
</dbReference>
<sequence>MTLPGLATTLKDDRACEIVTVGRSPLTPLVAALVDMLTYARLTTLQAAAGMTQAELDAVPPGLTNSVGMLLAHLAAVHRIYQTMTFEGHDPYDDEAFAAHRPALDLGEAARLSVRGHDLAWYEADLEATLTDTLRQLATRDDAWLSEPVPADPRMNHHWAWFHVMEDEVSHRGQIRLIRRLLRGQDAQP</sequence>
<dbReference type="Pfam" id="PF04978">
    <property type="entry name" value="MST"/>
    <property type="match status" value="1"/>
</dbReference>
<protein>
    <submittedName>
        <fullName evidence="1">DUF664 domain-containing protein</fullName>
    </submittedName>
</protein>
<gene>
    <name evidence="1" type="ORF">GO986_11550</name>
</gene>
<dbReference type="AlphaFoldDB" id="A0A7C9M2B1"/>
<comment type="caution">
    <text evidence="1">The sequence shown here is derived from an EMBL/GenBank/DDBJ whole genome shotgun (WGS) entry which is preliminary data.</text>
</comment>
<dbReference type="Proteomes" id="UP000483286">
    <property type="component" value="Unassembled WGS sequence"/>
</dbReference>
<dbReference type="EMBL" id="WQLB01000014">
    <property type="protein sequence ID" value="MVN87402.1"/>
    <property type="molecule type" value="Genomic_DNA"/>
</dbReference>
<keyword evidence="2" id="KW-1185">Reference proteome</keyword>